<gene>
    <name evidence="2" type="ORF">AWRI4620_LOCUS3317</name>
</gene>
<sequence length="1161" mass="130334">YPFTEPERRYLRIVNATTPLSDIIRAQAALPQRPPRRHYLSRLPSISESIGSDYSGVTDTFEVAHVCRARSILLPENDDHFTLTTDPPRERVKTHTKIYRGLARFASKSSTNLAELSSATKEKIKDFKLTRSKSSYHLPGLVSSPSSPARSVNPPLPSSPTDLPQATDGSSIPAIYSESISSTSSVEPLPAKSLSKWDWTRRSLRASTCKLPLAPERQEELSGVNPYRKRSSSTRWSSSHRPNRSTADGNGSPVVSRSHTMHSSNTSSSPQFAHVPDPITPPQPSLQSPHVFKPVIAPLTPTDSSHLFTPAALSTSKSADNSKTAIIEDSPSSKSAHNFKPMIVDKHMSPISPHNGTPIITAPSSFCEPFQKPKHIVFPNSKIDAGSSFRFAASTSVHTAPSPTVTETTPTGAGPSLPEAEPSIPRPARFKTRFKPYTPRPIPADPTKVTFPNGLDGDNPYPRPYGGGWRNHPYHLYERLPTSKLLIDPYAKPAKESFLHRWFCGTKKSGRNYYGGRSAAQREATRYVHTASNGDLHEAYEMDDLFPSKPESSEPLPDAPPKPFVGTAVSILQRVRKNVKVKYVKARDPAGNVYFYEKSYVPRFTKHSLRPSKRTISIRNFLNRRLYGRPGDGANLLMPHIPFEVVIPGVDDTKERAELEARMRERAELAAKTPVHPLGPKDWEDFNEEDMIKKMRASDKVQKKKRAQRLKRAEKKKNESRGLLYSLQQRRLAGKLERAKKNLDKEKEEEKELANRERMKAYETSFSPDNLPQEQDLVERREAAQGAQEEQRAIDLEEARKGKKKVSAPDQVDMPEPDLAERREITQEAKERQWLIDLEKVRKGKQKAKVSDDPALSPNSESGNLRAHSDAGIDVGTRALSIEALVRSHLSRSKENGRPSKNSKPRHDEFKYLLKAIKQQRKTDKLSIADNIDNGKQDLGKPKKQRPGPSSSGKHEERNQKAEKHQHKGEKRERKFNAAVELPAGVERVKFVLPLVQTSFAKKEQKKPEDRQQRGAMSERQKEVLKRMEKQRIRNPEAAVAQAISNANNRKLLAEASQALVVEKPLSVVTKRNLKPIAEESLDITPPRIRTPNRYKDVSFEFEEAEQLVTPTSPEQCQFEADQASTPRTPIPYILPTVEEESDVEDGKQIADLTNTYTEFL</sequence>
<dbReference type="AlphaFoldDB" id="A0A9N8PQI1"/>
<feature type="compositionally biased region" description="Basic and acidic residues" evidence="1">
    <location>
        <begin position="777"/>
        <end position="800"/>
    </location>
</feature>
<name>A0A9N8PQI1_9PEZI</name>
<dbReference type="Proteomes" id="UP000745764">
    <property type="component" value="Unassembled WGS sequence"/>
</dbReference>
<protein>
    <submittedName>
        <fullName evidence="2">Uncharacterized protein</fullName>
    </submittedName>
</protein>
<comment type="caution">
    <text evidence="2">The sequence shown here is derived from an EMBL/GenBank/DDBJ whole genome shotgun (WGS) entry which is preliminary data.</text>
</comment>
<feature type="region of interest" description="Disordered" evidence="1">
    <location>
        <begin position="698"/>
        <end position="724"/>
    </location>
</feature>
<feature type="compositionally biased region" description="Polar residues" evidence="1">
    <location>
        <begin position="159"/>
        <end position="170"/>
    </location>
</feature>
<feature type="compositionally biased region" description="Low complexity" evidence="1">
    <location>
        <begin position="256"/>
        <end position="269"/>
    </location>
</feature>
<feature type="non-terminal residue" evidence="2">
    <location>
        <position position="1161"/>
    </location>
</feature>
<feature type="region of interest" description="Disordered" evidence="1">
    <location>
        <begin position="888"/>
        <end position="976"/>
    </location>
</feature>
<dbReference type="EMBL" id="CAINUL010000003">
    <property type="protein sequence ID" value="CAD0109062.1"/>
    <property type="molecule type" value="Genomic_DNA"/>
</dbReference>
<feature type="region of interest" description="Disordered" evidence="1">
    <location>
        <begin position="1001"/>
        <end position="1022"/>
    </location>
</feature>
<feature type="region of interest" description="Disordered" evidence="1">
    <location>
        <begin position="217"/>
        <end position="289"/>
    </location>
</feature>
<keyword evidence="3" id="KW-1185">Reference proteome</keyword>
<feature type="compositionally biased region" description="Polar residues" evidence="1">
    <location>
        <begin position="396"/>
        <end position="411"/>
    </location>
</feature>
<proteinExistence type="predicted"/>
<feature type="non-terminal residue" evidence="2">
    <location>
        <position position="1"/>
    </location>
</feature>
<feature type="region of interest" description="Disordered" evidence="1">
    <location>
        <begin position="396"/>
        <end position="457"/>
    </location>
</feature>
<feature type="compositionally biased region" description="Polar residues" evidence="1">
    <location>
        <begin position="244"/>
        <end position="255"/>
    </location>
</feature>
<feature type="compositionally biased region" description="Basic and acidic residues" evidence="1">
    <location>
        <begin position="953"/>
        <end position="963"/>
    </location>
</feature>
<accession>A0A9N8PQI1</accession>
<dbReference type="OrthoDB" id="3900852at2759"/>
<feature type="compositionally biased region" description="Polar residues" evidence="1">
    <location>
        <begin position="764"/>
        <end position="773"/>
    </location>
</feature>
<evidence type="ECO:0000256" key="1">
    <source>
        <dbReference type="SAM" id="MobiDB-lite"/>
    </source>
</evidence>
<feature type="compositionally biased region" description="Basic residues" evidence="1">
    <location>
        <begin position="702"/>
        <end position="715"/>
    </location>
</feature>
<evidence type="ECO:0000313" key="2">
    <source>
        <dbReference type="EMBL" id="CAD0109062.1"/>
    </source>
</evidence>
<organism evidence="2 3">
    <name type="scientific">Aureobasidium uvarum</name>
    <dbReference type="NCBI Taxonomy" id="2773716"/>
    <lineage>
        <taxon>Eukaryota</taxon>
        <taxon>Fungi</taxon>
        <taxon>Dikarya</taxon>
        <taxon>Ascomycota</taxon>
        <taxon>Pezizomycotina</taxon>
        <taxon>Dothideomycetes</taxon>
        <taxon>Dothideomycetidae</taxon>
        <taxon>Dothideales</taxon>
        <taxon>Saccotheciaceae</taxon>
        <taxon>Aureobasidium</taxon>
    </lineage>
</organism>
<feature type="region of interest" description="Disordered" evidence="1">
    <location>
        <begin position="138"/>
        <end position="171"/>
    </location>
</feature>
<reference evidence="2" key="1">
    <citation type="submission" date="2020-06" db="EMBL/GenBank/DDBJ databases">
        <authorList>
            <person name="Onetto C."/>
        </authorList>
    </citation>
    <scope>NUCLEOTIDE SEQUENCE</scope>
</reference>
<feature type="region of interest" description="Disordered" evidence="1">
    <location>
        <begin position="738"/>
        <end position="872"/>
    </location>
</feature>
<feature type="compositionally biased region" description="Basic and acidic residues" evidence="1">
    <location>
        <begin position="819"/>
        <end position="841"/>
    </location>
</feature>
<feature type="compositionally biased region" description="Basic and acidic residues" evidence="1">
    <location>
        <begin position="921"/>
        <end position="941"/>
    </location>
</feature>
<feature type="compositionally biased region" description="Basic and acidic residues" evidence="1">
    <location>
        <begin position="738"/>
        <end position="761"/>
    </location>
</feature>
<evidence type="ECO:0000313" key="3">
    <source>
        <dbReference type="Proteomes" id="UP000745764"/>
    </source>
</evidence>
<feature type="region of interest" description="Disordered" evidence="1">
    <location>
        <begin position="1109"/>
        <end position="1130"/>
    </location>
</feature>